<dbReference type="InterPro" id="IPR013786">
    <property type="entry name" value="AcylCoA_DH/ox_N"/>
</dbReference>
<evidence type="ECO:0000256" key="7">
    <source>
        <dbReference type="RuleBase" id="RU362125"/>
    </source>
</evidence>
<keyword evidence="4 7" id="KW-0274">FAD</keyword>
<dbReference type="RefSeq" id="WP_064978715.1">
    <property type="nucleotide sequence ID" value="NZ_LZLC01000017.1"/>
</dbReference>
<sequence>MKRTIFTNEHDQFRALARSFLRAECTPHIEAWESQGLVPREVWTKAGDLSLLGWEAAPEFGGLGISDYRYNAVLAEECIDAGAGSLGSGMCLHNDTTSHYLLDLTNDEQKGRWLPGWCSGELITAVAMTEPAAGSDLRSIRTTARRDGDHYVVNGSKTFITNGILADAVICAVKTDTSAGHRGISLVVIERGMAGFRRGRNLDKVGQKSQDTAELFFDDVRVPAANLLGEEGRGFYYLMGGLPQERLGVSVAAVAMMGRAIALTKQYVRERQAFGGPLGALQHVRFELAEVHTCWLACQAYLDHAIMLHIDGQLSAEDAAGLKQWTTDRQCEVVDRCLQLHGGYGYMNEYEIARLWRDGRVARIYGGANEVMKEVVGRALRLDTADA</sequence>
<dbReference type="PANTHER" id="PTHR43884">
    <property type="entry name" value="ACYL-COA DEHYDROGENASE"/>
    <property type="match status" value="1"/>
</dbReference>
<comment type="caution">
    <text evidence="11">The sequence shown here is derived from an EMBL/GenBank/DDBJ whole genome shotgun (WGS) entry which is preliminary data.</text>
</comment>
<dbReference type="SUPFAM" id="SSF56645">
    <property type="entry name" value="Acyl-CoA dehydrogenase NM domain-like"/>
    <property type="match status" value="1"/>
</dbReference>
<evidence type="ECO:0000256" key="2">
    <source>
        <dbReference type="ARBA" id="ARBA00009347"/>
    </source>
</evidence>
<dbReference type="Pfam" id="PF00441">
    <property type="entry name" value="Acyl-CoA_dh_1"/>
    <property type="match status" value="1"/>
</dbReference>
<evidence type="ECO:0000256" key="6">
    <source>
        <dbReference type="ARBA" id="ARBA00052546"/>
    </source>
</evidence>
<dbReference type="InterPro" id="IPR009075">
    <property type="entry name" value="AcylCo_DH/oxidase_C"/>
</dbReference>
<evidence type="ECO:0000256" key="3">
    <source>
        <dbReference type="ARBA" id="ARBA00022630"/>
    </source>
</evidence>
<evidence type="ECO:0000259" key="10">
    <source>
        <dbReference type="Pfam" id="PF02771"/>
    </source>
</evidence>
<protein>
    <submittedName>
        <fullName evidence="11">Acyl-CoA dehydrogenase</fullName>
    </submittedName>
</protein>
<dbReference type="InterPro" id="IPR046373">
    <property type="entry name" value="Acyl-CoA_Oxase/DH_mid-dom_sf"/>
</dbReference>
<dbReference type="PROSITE" id="PS00073">
    <property type="entry name" value="ACYL_COA_DH_2"/>
    <property type="match status" value="1"/>
</dbReference>
<reference evidence="12" key="1">
    <citation type="submission" date="2016-06" db="EMBL/GenBank/DDBJ databases">
        <authorList>
            <person name="Sutton G."/>
            <person name="Brinkac L."/>
            <person name="Sanka R."/>
            <person name="Adams M."/>
            <person name="Lau E."/>
            <person name="Garcia-Basteiro A."/>
            <person name="Lopez-Varela E."/>
            <person name="Palencia S."/>
        </authorList>
    </citation>
    <scope>NUCLEOTIDE SEQUENCE [LARGE SCALE GENOMIC DNA]</scope>
    <source>
        <strain evidence="12">1127319.6</strain>
    </source>
</reference>
<dbReference type="SUPFAM" id="SSF47203">
    <property type="entry name" value="Acyl-CoA dehydrogenase C-terminal domain-like"/>
    <property type="match status" value="1"/>
</dbReference>
<accession>A0A1A3HFU6</accession>
<dbReference type="GO" id="GO:0050660">
    <property type="term" value="F:flavin adenine dinucleotide binding"/>
    <property type="evidence" value="ECO:0007669"/>
    <property type="project" value="InterPro"/>
</dbReference>
<feature type="domain" description="Acyl-CoA oxidase/dehydrogenase middle" evidence="9">
    <location>
        <begin position="125"/>
        <end position="220"/>
    </location>
</feature>
<feature type="domain" description="Acyl-CoA dehydrogenase/oxidase C-terminal" evidence="8">
    <location>
        <begin position="232"/>
        <end position="380"/>
    </location>
</feature>
<dbReference type="InterPro" id="IPR009100">
    <property type="entry name" value="AcylCoA_DH/oxidase_NM_dom_sf"/>
</dbReference>
<organism evidence="11 12">
    <name type="scientific">Mycolicibacterium mucogenicum</name>
    <name type="common">Mycobacterium mucogenicum</name>
    <dbReference type="NCBI Taxonomy" id="56689"/>
    <lineage>
        <taxon>Bacteria</taxon>
        <taxon>Bacillati</taxon>
        <taxon>Actinomycetota</taxon>
        <taxon>Actinomycetes</taxon>
        <taxon>Mycobacteriales</taxon>
        <taxon>Mycobacteriaceae</taxon>
        <taxon>Mycolicibacterium</taxon>
    </lineage>
</organism>
<evidence type="ECO:0000256" key="5">
    <source>
        <dbReference type="ARBA" id="ARBA00023002"/>
    </source>
</evidence>
<dbReference type="Pfam" id="PF02771">
    <property type="entry name" value="Acyl-CoA_dh_N"/>
    <property type="match status" value="1"/>
</dbReference>
<dbReference type="Gene3D" id="2.40.110.10">
    <property type="entry name" value="Butyryl-CoA Dehydrogenase, subunit A, domain 2"/>
    <property type="match status" value="1"/>
</dbReference>
<keyword evidence="3 7" id="KW-0285">Flavoprotein</keyword>
<dbReference type="Gene3D" id="1.20.140.10">
    <property type="entry name" value="Butyryl-CoA Dehydrogenase, subunit A, domain 3"/>
    <property type="match status" value="1"/>
</dbReference>
<dbReference type="Pfam" id="PF02770">
    <property type="entry name" value="Acyl-CoA_dh_M"/>
    <property type="match status" value="1"/>
</dbReference>
<dbReference type="GO" id="GO:0006552">
    <property type="term" value="P:L-leucine catabolic process"/>
    <property type="evidence" value="ECO:0007669"/>
    <property type="project" value="TreeGrafter"/>
</dbReference>
<dbReference type="FunFam" id="1.20.140.10:FF:000001">
    <property type="entry name" value="Acyl-CoA dehydrogenase"/>
    <property type="match status" value="1"/>
</dbReference>
<proteinExistence type="inferred from homology"/>
<name>A0A1A3HFU6_MYCMU</name>
<dbReference type="Gene3D" id="1.10.540.10">
    <property type="entry name" value="Acyl-CoA dehydrogenase/oxidase, N-terminal domain"/>
    <property type="match status" value="1"/>
</dbReference>
<gene>
    <name evidence="11" type="ORF">A5630_11620</name>
</gene>
<comment type="catalytic activity">
    <reaction evidence="6">
        <text>a 2,3-saturated acyl-CoA + A = a 2,3-dehydroacyl-CoA + AH2</text>
        <dbReference type="Rhea" id="RHEA:48608"/>
        <dbReference type="ChEBI" id="CHEBI:13193"/>
        <dbReference type="ChEBI" id="CHEBI:17499"/>
        <dbReference type="ChEBI" id="CHEBI:60015"/>
        <dbReference type="ChEBI" id="CHEBI:65111"/>
    </reaction>
</comment>
<dbReference type="OrthoDB" id="8876745at2"/>
<feature type="domain" description="Acyl-CoA dehydrogenase/oxidase N-terminal" evidence="10">
    <location>
        <begin position="7"/>
        <end position="121"/>
    </location>
</feature>
<dbReference type="InterPro" id="IPR006089">
    <property type="entry name" value="Acyl-CoA_DH_CS"/>
</dbReference>
<dbReference type="PROSITE" id="PS00072">
    <property type="entry name" value="ACYL_COA_DH_1"/>
    <property type="match status" value="1"/>
</dbReference>
<dbReference type="Proteomes" id="UP000093898">
    <property type="component" value="Unassembled WGS sequence"/>
</dbReference>
<keyword evidence="5 7" id="KW-0560">Oxidoreductase</keyword>
<evidence type="ECO:0000259" key="8">
    <source>
        <dbReference type="Pfam" id="PF00441"/>
    </source>
</evidence>
<comment type="similarity">
    <text evidence="2 7">Belongs to the acyl-CoA dehydrogenase family.</text>
</comment>
<dbReference type="PANTHER" id="PTHR43884:SF12">
    <property type="entry name" value="ISOVALERYL-COA DEHYDROGENASE, MITOCHONDRIAL-RELATED"/>
    <property type="match status" value="1"/>
</dbReference>
<dbReference type="AlphaFoldDB" id="A0A1A3HFU6"/>
<dbReference type="EMBL" id="LZLC01000017">
    <property type="protein sequence ID" value="OBJ46456.1"/>
    <property type="molecule type" value="Genomic_DNA"/>
</dbReference>
<dbReference type="GO" id="GO:0008470">
    <property type="term" value="F:3-methylbutanoyl-CoA dehydrogenase activity"/>
    <property type="evidence" value="ECO:0007669"/>
    <property type="project" value="TreeGrafter"/>
</dbReference>
<evidence type="ECO:0000256" key="4">
    <source>
        <dbReference type="ARBA" id="ARBA00022827"/>
    </source>
</evidence>
<evidence type="ECO:0000259" key="9">
    <source>
        <dbReference type="Pfam" id="PF02770"/>
    </source>
</evidence>
<comment type="cofactor">
    <cofactor evidence="1 7">
        <name>FAD</name>
        <dbReference type="ChEBI" id="CHEBI:57692"/>
    </cofactor>
</comment>
<evidence type="ECO:0000256" key="1">
    <source>
        <dbReference type="ARBA" id="ARBA00001974"/>
    </source>
</evidence>
<evidence type="ECO:0000313" key="12">
    <source>
        <dbReference type="Proteomes" id="UP000093898"/>
    </source>
</evidence>
<evidence type="ECO:0000313" key="11">
    <source>
        <dbReference type="EMBL" id="OBJ46456.1"/>
    </source>
</evidence>
<dbReference type="InterPro" id="IPR036250">
    <property type="entry name" value="AcylCo_DH-like_C"/>
</dbReference>
<dbReference type="FunFam" id="2.40.110.10:FF:000002">
    <property type="entry name" value="Acyl-CoA dehydrogenase fadE12"/>
    <property type="match status" value="1"/>
</dbReference>
<dbReference type="InterPro" id="IPR006091">
    <property type="entry name" value="Acyl-CoA_Oxase/DH_mid-dom"/>
</dbReference>
<dbReference type="InterPro" id="IPR037069">
    <property type="entry name" value="AcylCoA_DH/ox_N_sf"/>
</dbReference>